<reference evidence="2" key="1">
    <citation type="submission" date="2023-06" db="EMBL/GenBank/DDBJ databases">
        <authorList>
            <person name="Delattre M."/>
        </authorList>
    </citation>
    <scope>NUCLEOTIDE SEQUENCE</scope>
    <source>
        <strain evidence="2">AF72</strain>
    </source>
</reference>
<feature type="region of interest" description="Disordered" evidence="1">
    <location>
        <begin position="46"/>
        <end position="66"/>
    </location>
</feature>
<accession>A0AA36CHH7</accession>
<sequence>MKLVRIATATQHEELRPTTRFWTLQDNPATFEEAVNRAKQLDKMIQRSSMNSSSSGPATSTVKPTANIKLNACPTSRFHLLTHARWNTPSKYSTTADNDHQLQSRIRGRIRCKVGGVKYPGS</sequence>
<evidence type="ECO:0000313" key="3">
    <source>
        <dbReference type="Proteomes" id="UP001177023"/>
    </source>
</evidence>
<feature type="non-terminal residue" evidence="2">
    <location>
        <position position="122"/>
    </location>
</feature>
<comment type="caution">
    <text evidence="2">The sequence shown here is derived from an EMBL/GenBank/DDBJ whole genome shotgun (WGS) entry which is preliminary data.</text>
</comment>
<evidence type="ECO:0000256" key="1">
    <source>
        <dbReference type="SAM" id="MobiDB-lite"/>
    </source>
</evidence>
<dbReference type="EMBL" id="CATQJA010001736">
    <property type="protein sequence ID" value="CAJ0568396.1"/>
    <property type="molecule type" value="Genomic_DNA"/>
</dbReference>
<protein>
    <submittedName>
        <fullName evidence="2">Uncharacterized protein</fullName>
    </submittedName>
</protein>
<organism evidence="2 3">
    <name type="scientific">Mesorhabditis spiculigera</name>
    <dbReference type="NCBI Taxonomy" id="96644"/>
    <lineage>
        <taxon>Eukaryota</taxon>
        <taxon>Metazoa</taxon>
        <taxon>Ecdysozoa</taxon>
        <taxon>Nematoda</taxon>
        <taxon>Chromadorea</taxon>
        <taxon>Rhabditida</taxon>
        <taxon>Rhabditina</taxon>
        <taxon>Rhabditomorpha</taxon>
        <taxon>Rhabditoidea</taxon>
        <taxon>Rhabditidae</taxon>
        <taxon>Mesorhabditinae</taxon>
        <taxon>Mesorhabditis</taxon>
    </lineage>
</organism>
<evidence type="ECO:0000313" key="2">
    <source>
        <dbReference type="EMBL" id="CAJ0568396.1"/>
    </source>
</evidence>
<proteinExistence type="predicted"/>
<keyword evidence="3" id="KW-1185">Reference proteome</keyword>
<dbReference type="AlphaFoldDB" id="A0AA36CHH7"/>
<dbReference type="Proteomes" id="UP001177023">
    <property type="component" value="Unassembled WGS sequence"/>
</dbReference>
<name>A0AA36CHH7_9BILA</name>
<gene>
    <name evidence="2" type="ORF">MSPICULIGERA_LOCUS6916</name>
</gene>